<dbReference type="RefSeq" id="WP_252932088.1">
    <property type="nucleotide sequence ID" value="NZ_JAEUWV010000024.1"/>
</dbReference>
<dbReference type="Gene3D" id="3.40.50.20">
    <property type="match status" value="1"/>
</dbReference>
<comment type="caution">
    <text evidence="6">The sequence shown here is derived from an EMBL/GenBank/DDBJ whole genome shotgun (WGS) entry which is preliminary data.</text>
</comment>
<dbReference type="AlphaFoldDB" id="A0AAW5HXS8"/>
<feature type="domain" description="ATP-grasp" evidence="5">
    <location>
        <begin position="80"/>
        <end position="276"/>
    </location>
</feature>
<evidence type="ECO:0000259" key="5">
    <source>
        <dbReference type="PROSITE" id="PS50975"/>
    </source>
</evidence>
<evidence type="ECO:0000313" key="7">
    <source>
        <dbReference type="Proteomes" id="UP001205920"/>
    </source>
</evidence>
<accession>A0AAW5HXS8</accession>
<dbReference type="InterPro" id="IPR011761">
    <property type="entry name" value="ATP-grasp"/>
</dbReference>
<proteinExistence type="predicted"/>
<dbReference type="GO" id="GO:0016874">
    <property type="term" value="F:ligase activity"/>
    <property type="evidence" value="ECO:0007669"/>
    <property type="project" value="UniProtKB-KW"/>
</dbReference>
<dbReference type="InterPro" id="IPR052032">
    <property type="entry name" value="ATP-dep_AA_Ligase"/>
</dbReference>
<dbReference type="Pfam" id="PF13535">
    <property type="entry name" value="ATP-grasp_4"/>
    <property type="match status" value="1"/>
</dbReference>
<keyword evidence="2 4" id="KW-0547">Nucleotide-binding</keyword>
<protein>
    <submittedName>
        <fullName evidence="6">ATP-grasp domain-containing protein</fullName>
    </submittedName>
</protein>
<keyword evidence="3 4" id="KW-0067">ATP-binding</keyword>
<dbReference type="GO" id="GO:0005524">
    <property type="term" value="F:ATP binding"/>
    <property type="evidence" value="ECO:0007669"/>
    <property type="project" value="UniProtKB-UniRule"/>
</dbReference>
<dbReference type="SUPFAM" id="SSF56059">
    <property type="entry name" value="Glutathione synthetase ATP-binding domain-like"/>
    <property type="match status" value="1"/>
</dbReference>
<evidence type="ECO:0000256" key="1">
    <source>
        <dbReference type="ARBA" id="ARBA00022598"/>
    </source>
</evidence>
<sequence length="375" mass="41105">MSDSTRTRLCAVYEVESVDSIEELSGVFVDLELKYPKAVRAVLSGAEYGMYGAAYLRTVLGIDPREPDLAISVRDKRWMKKAFVDASIPCAQIISNYKPGDSVPEGMFPVVAKPVAGTGSFNTAVLQSQAELDDFVGTEKLHPALSSHQWAVEQKLSGEEYHVDMIWRDGEIVFTSVGRYMVPRLAALESPSRNGSIILSPDVHADLYESFTDLMVKFGLQKKIVSGVTHAEFFATPDGKVYISEVATRFAGGAIPQAIYAAFEVDIIDAWLRVELGLDLEAMSEPADYRLAGWLAVSPTEDGEISHVPSEAAYRSVPGVTDVVVKVAQGDSYRHDNPSNWCVFLTITAPNEQAFLDSCDDVYSSLPIQVRPFTT</sequence>
<evidence type="ECO:0000256" key="3">
    <source>
        <dbReference type="ARBA" id="ARBA00022840"/>
    </source>
</evidence>
<evidence type="ECO:0000256" key="4">
    <source>
        <dbReference type="PROSITE-ProRule" id="PRU00409"/>
    </source>
</evidence>
<dbReference type="Proteomes" id="UP001205920">
    <property type="component" value="Unassembled WGS sequence"/>
</dbReference>
<organism evidence="6 7">
    <name type="scientific">Corynebacterium lipophilum</name>
    <dbReference type="NCBI Taxonomy" id="2804918"/>
    <lineage>
        <taxon>Bacteria</taxon>
        <taxon>Bacillati</taxon>
        <taxon>Actinomycetota</taxon>
        <taxon>Actinomycetes</taxon>
        <taxon>Mycobacteriales</taxon>
        <taxon>Corynebacteriaceae</taxon>
        <taxon>Corynebacterium</taxon>
    </lineage>
</organism>
<name>A0AAW5HXS8_9CORY</name>
<dbReference type="PANTHER" id="PTHR43585:SF2">
    <property type="entry name" value="ATP-GRASP ENZYME FSQD"/>
    <property type="match status" value="1"/>
</dbReference>
<gene>
    <name evidence="6" type="ORF">JMN37_10305</name>
</gene>
<evidence type="ECO:0000313" key="6">
    <source>
        <dbReference type="EMBL" id="MCO6395353.1"/>
    </source>
</evidence>
<keyword evidence="7" id="KW-1185">Reference proteome</keyword>
<dbReference type="PROSITE" id="PS50975">
    <property type="entry name" value="ATP_GRASP"/>
    <property type="match status" value="1"/>
</dbReference>
<dbReference type="EMBL" id="JAEUWV010000024">
    <property type="protein sequence ID" value="MCO6395353.1"/>
    <property type="molecule type" value="Genomic_DNA"/>
</dbReference>
<dbReference type="GO" id="GO:0046872">
    <property type="term" value="F:metal ion binding"/>
    <property type="evidence" value="ECO:0007669"/>
    <property type="project" value="InterPro"/>
</dbReference>
<evidence type="ECO:0000256" key="2">
    <source>
        <dbReference type="ARBA" id="ARBA00022741"/>
    </source>
</evidence>
<dbReference type="PANTHER" id="PTHR43585">
    <property type="entry name" value="FUMIPYRROLE BIOSYNTHESIS PROTEIN C"/>
    <property type="match status" value="1"/>
</dbReference>
<reference evidence="6 7" key="1">
    <citation type="submission" date="2021-01" db="EMBL/GenBank/DDBJ databases">
        <title>Identification and Characterization of Corynebacterium sp.</title>
        <authorList>
            <person name="Luo Q."/>
            <person name="Qu P."/>
            <person name="Chen Q."/>
        </authorList>
    </citation>
    <scope>NUCLEOTIDE SEQUENCE [LARGE SCALE GENOMIC DNA]</scope>
    <source>
        <strain evidence="6 7">MC-18</strain>
    </source>
</reference>
<dbReference type="InterPro" id="IPR013815">
    <property type="entry name" value="ATP_grasp_subdomain_1"/>
</dbReference>
<keyword evidence="1" id="KW-0436">Ligase</keyword>
<dbReference type="Gene3D" id="3.30.470.20">
    <property type="entry name" value="ATP-grasp fold, B domain"/>
    <property type="match status" value="1"/>
</dbReference>
<dbReference type="Gene3D" id="3.30.1490.20">
    <property type="entry name" value="ATP-grasp fold, A domain"/>
    <property type="match status" value="1"/>
</dbReference>